<evidence type="ECO:0000313" key="1">
    <source>
        <dbReference type="EMBL" id="CAF4703177.1"/>
    </source>
</evidence>
<protein>
    <submittedName>
        <fullName evidence="2">Uncharacterized protein</fullName>
    </submittedName>
</protein>
<keyword evidence="3" id="KW-1185">Reference proteome</keyword>
<reference evidence="2" key="1">
    <citation type="submission" date="2021-02" db="EMBL/GenBank/DDBJ databases">
        <authorList>
            <person name="Nowell W R."/>
        </authorList>
    </citation>
    <scope>NUCLEOTIDE SEQUENCE</scope>
</reference>
<comment type="caution">
    <text evidence="2">The sequence shown here is derived from an EMBL/GenBank/DDBJ whole genome shotgun (WGS) entry which is preliminary data.</text>
</comment>
<dbReference type="Proteomes" id="UP000663862">
    <property type="component" value="Unassembled WGS sequence"/>
</dbReference>
<dbReference type="EMBL" id="CAJOBP010038355">
    <property type="protein sequence ID" value="CAF4734547.1"/>
    <property type="molecule type" value="Genomic_DNA"/>
</dbReference>
<organism evidence="2 3">
    <name type="scientific">Rotaria socialis</name>
    <dbReference type="NCBI Taxonomy" id="392032"/>
    <lineage>
        <taxon>Eukaryota</taxon>
        <taxon>Metazoa</taxon>
        <taxon>Spiralia</taxon>
        <taxon>Gnathifera</taxon>
        <taxon>Rotifera</taxon>
        <taxon>Eurotatoria</taxon>
        <taxon>Bdelloidea</taxon>
        <taxon>Philodinida</taxon>
        <taxon>Philodinidae</taxon>
        <taxon>Rotaria</taxon>
    </lineage>
</organism>
<gene>
    <name evidence="1" type="ORF">TSG867_LOCUS33418</name>
    <name evidence="2" type="ORF">UJA718_LOCUS37980</name>
</gene>
<dbReference type="EMBL" id="CAJOBQ010010093">
    <property type="protein sequence ID" value="CAF4703177.1"/>
    <property type="molecule type" value="Genomic_DNA"/>
</dbReference>
<sequence>VRLAISTLISENGFHLQSVDIFKCYKDHSMNGNHFVDWISRTCWLLRQEHDNSVSATLHSNFFSGILGPHAYTTIAIDNATWHNNLTDATKPRGGTFTLLFVYVTKVK</sequence>
<dbReference type="AlphaFoldDB" id="A0A821KID0"/>
<name>A0A821KID0_9BILA</name>
<feature type="non-terminal residue" evidence="2">
    <location>
        <position position="1"/>
    </location>
</feature>
<proteinExistence type="predicted"/>
<accession>A0A821KID0</accession>
<evidence type="ECO:0000313" key="2">
    <source>
        <dbReference type="EMBL" id="CAF4734547.1"/>
    </source>
</evidence>
<dbReference type="Proteomes" id="UP000663873">
    <property type="component" value="Unassembled WGS sequence"/>
</dbReference>
<evidence type="ECO:0000313" key="3">
    <source>
        <dbReference type="Proteomes" id="UP000663873"/>
    </source>
</evidence>